<dbReference type="Gene3D" id="3.40.50.2000">
    <property type="entry name" value="Glycogen Phosphorylase B"/>
    <property type="match status" value="1"/>
</dbReference>
<keyword evidence="2" id="KW-0808">Transferase</keyword>
<reference evidence="3" key="1">
    <citation type="submission" date="2019-09" db="EMBL/GenBank/DDBJ databases">
        <title>Mumia zhuanghuii sp. nov. isolated from the intestinal contents of plateau pika (Ochotona curzoniae) in the Qinghai-Tibet plateau of China.</title>
        <authorList>
            <person name="Tian Z."/>
        </authorList>
    </citation>
    <scope>NUCLEOTIDE SEQUENCE [LARGE SCALE GENOMIC DNA]</scope>
    <source>
        <strain evidence="3">L-033</strain>
    </source>
</reference>
<evidence type="ECO:0000313" key="3">
    <source>
        <dbReference type="Proteomes" id="UP000326838"/>
    </source>
</evidence>
<organism evidence="2 3">
    <name type="scientific">Microbacterium caowuchunii</name>
    <dbReference type="NCBI Taxonomy" id="2614638"/>
    <lineage>
        <taxon>Bacteria</taxon>
        <taxon>Bacillati</taxon>
        <taxon>Actinomycetota</taxon>
        <taxon>Actinomycetes</taxon>
        <taxon>Micrococcales</taxon>
        <taxon>Microbacteriaceae</taxon>
        <taxon>Microbacterium</taxon>
    </lineage>
</organism>
<comment type="caution">
    <text evidence="2">The sequence shown here is derived from an EMBL/GenBank/DDBJ whole genome shotgun (WGS) entry which is preliminary data.</text>
</comment>
<sequence>MDSDGDVLLVCSGGGHLRQLAGLAERIGYAPDRQVWVTFRNGLSESLLAGRRVVYAPFTAPRDGKNFARLVAMSGSVFRSHDFVEAVSTGSSPAVAFLPQAVLRGIPAHYIESAARADGPSLTGRIIARVPGIRTYSQYPVWAKGRWLYGGSIFDEYTSGDLRQPPRQPRTAVVSVGTQEGYPFLAMLEKVVPLLAGMDHVLYQTGDADVRRLGIDGRRSVPHAELREAVYAADVVITHSGVGAALSALEAGKHPILIPRRAEKNEHIDGHQVQVARELDRRGLATLRFADTLTFGDIVAASNRTVRVTLPPPFTLTRRNDAALQPME</sequence>
<proteinExistence type="predicted"/>
<dbReference type="AlphaFoldDB" id="A0A5N0THX3"/>
<keyword evidence="3" id="KW-1185">Reference proteome</keyword>
<name>A0A5N0THX3_9MICO</name>
<evidence type="ECO:0000313" key="2">
    <source>
        <dbReference type="EMBL" id="KAA9132909.1"/>
    </source>
</evidence>
<dbReference type="InterPro" id="IPR007235">
    <property type="entry name" value="Glyco_trans_28_C"/>
</dbReference>
<dbReference type="Pfam" id="PF04101">
    <property type="entry name" value="Glyco_tran_28_C"/>
    <property type="match status" value="1"/>
</dbReference>
<dbReference type="EMBL" id="VYUY01000013">
    <property type="protein sequence ID" value="KAA9132909.1"/>
    <property type="molecule type" value="Genomic_DNA"/>
</dbReference>
<evidence type="ECO:0000259" key="1">
    <source>
        <dbReference type="Pfam" id="PF04101"/>
    </source>
</evidence>
<dbReference type="GO" id="GO:0016758">
    <property type="term" value="F:hexosyltransferase activity"/>
    <property type="evidence" value="ECO:0007669"/>
    <property type="project" value="InterPro"/>
</dbReference>
<dbReference type="SUPFAM" id="SSF53756">
    <property type="entry name" value="UDP-Glycosyltransferase/glycogen phosphorylase"/>
    <property type="match status" value="1"/>
</dbReference>
<gene>
    <name evidence="2" type="ORF">F6B40_10015</name>
</gene>
<accession>A0A5N0THX3</accession>
<protein>
    <submittedName>
        <fullName evidence="2">Glycosyl transferase family 28</fullName>
    </submittedName>
</protein>
<dbReference type="Proteomes" id="UP000326838">
    <property type="component" value="Unassembled WGS sequence"/>
</dbReference>
<feature type="domain" description="Glycosyl transferase family 28 C-terminal" evidence="1">
    <location>
        <begin position="172"/>
        <end position="282"/>
    </location>
</feature>